<name>A0A1H7MC75_9PROT</name>
<feature type="domain" description="Tyr recombinase" evidence="4">
    <location>
        <begin position="504"/>
        <end position="670"/>
    </location>
</feature>
<dbReference type="AlphaFoldDB" id="A0A1H7MC75"/>
<feature type="transmembrane region" description="Helical" evidence="3">
    <location>
        <begin position="46"/>
        <end position="65"/>
    </location>
</feature>
<sequence>MLTASCGVMYSTVGRFMKNKINQRFASNFYSSAGTSDQPWYRSRRLSIFLVVFLVSVTIGLAYNYSRPAIYRSSATLLTSAMTPVDRGSNDADIQHVAIQRQILLGHELIAETLSRLKASDAHQFLARLTTSDIQNLLNVEPVADTNLVEIKAEGGDPKFLPLLINTWIDVYLDARAEEVRKQTNDTTRILEDELKGLSVKIDSARAELESFRKSHDISSTERNENEALARLKGLTDSLNKASEEEVKAKSTLNAIRTAISRGQAVVPEDEKGSLLDLEKRLHDLREKLADLDKKFTREYLNLQPDLKSIPQQIKELESAVNNKRQYGKNVVLTDAEMNYAAAQQTIRELRVQLDEHKKQASAFTSKFTQHDALKTDLEGLEKLYRDAQERLVQVKTSHREKYPQVTVISRAYETREPVRPEYSRDALIVIAGSLLLGLFGVWISEYLTQKKEQQPSIAVFGMQGYPAAASPAVGSLPDYPRSALGSSDQKLPEQKANSLLPGPLHRELSSHQLRILLNAANLKGKQLIGLLLSGLDIDEAVSLEPDQIDLETGTITLAGKTARTVPISGFLQSLFKQSEGQPLWDPDDPRSRVDLSAALVCAAVDSGLPDAEGITAEAIRHSYIAYLVRQGLRLSDLEHVAGHLEPDVVSSYRTYSPPQQGRYLYEIELLHPALSAAPIIK</sequence>
<keyword evidence="3" id="KW-1133">Transmembrane helix</keyword>
<evidence type="ECO:0000256" key="2">
    <source>
        <dbReference type="SAM" id="Coils"/>
    </source>
</evidence>
<evidence type="ECO:0000256" key="1">
    <source>
        <dbReference type="ARBA" id="ARBA00023172"/>
    </source>
</evidence>
<dbReference type="GO" id="GO:0015074">
    <property type="term" value="P:DNA integration"/>
    <property type="evidence" value="ECO:0007669"/>
    <property type="project" value="InterPro"/>
</dbReference>
<keyword evidence="6" id="KW-1185">Reference proteome</keyword>
<dbReference type="GO" id="GO:0006310">
    <property type="term" value="P:DNA recombination"/>
    <property type="evidence" value="ECO:0007669"/>
    <property type="project" value="UniProtKB-KW"/>
</dbReference>
<feature type="coiled-coil region" evidence="2">
    <location>
        <begin position="333"/>
        <end position="398"/>
    </location>
</feature>
<feature type="coiled-coil region" evidence="2">
    <location>
        <begin position="188"/>
        <end position="245"/>
    </location>
</feature>
<accession>A0A1H7MC75</accession>
<dbReference type="InterPro" id="IPR002104">
    <property type="entry name" value="Integrase_catalytic"/>
</dbReference>
<dbReference type="PANTHER" id="PTHR32309">
    <property type="entry name" value="TYROSINE-PROTEIN KINASE"/>
    <property type="match status" value="1"/>
</dbReference>
<dbReference type="InterPro" id="IPR013762">
    <property type="entry name" value="Integrase-like_cat_sf"/>
</dbReference>
<keyword evidence="1" id="KW-0233">DNA recombination</keyword>
<evidence type="ECO:0000313" key="5">
    <source>
        <dbReference type="EMBL" id="SEL08752.1"/>
    </source>
</evidence>
<dbReference type="PROSITE" id="PS51898">
    <property type="entry name" value="TYR_RECOMBINASE"/>
    <property type="match status" value="1"/>
</dbReference>
<keyword evidence="3" id="KW-0812">Transmembrane</keyword>
<organism evidence="5 6">
    <name type="scientific">Nitrosovibrio tenuis</name>
    <dbReference type="NCBI Taxonomy" id="1233"/>
    <lineage>
        <taxon>Bacteria</taxon>
        <taxon>Pseudomonadati</taxon>
        <taxon>Pseudomonadota</taxon>
        <taxon>Betaproteobacteria</taxon>
        <taxon>Nitrosomonadales</taxon>
        <taxon>Nitrosomonadaceae</taxon>
        <taxon>Nitrosovibrio</taxon>
    </lineage>
</organism>
<keyword evidence="2" id="KW-0175">Coiled coil</keyword>
<dbReference type="EMBL" id="FOBH01000005">
    <property type="protein sequence ID" value="SEL08752.1"/>
    <property type="molecule type" value="Genomic_DNA"/>
</dbReference>
<evidence type="ECO:0000259" key="4">
    <source>
        <dbReference type="PROSITE" id="PS51898"/>
    </source>
</evidence>
<dbReference type="PANTHER" id="PTHR32309:SF31">
    <property type="entry name" value="CAPSULAR EXOPOLYSACCHARIDE FAMILY"/>
    <property type="match status" value="1"/>
</dbReference>
<gene>
    <name evidence="5" type="ORF">SAMN05216387_10517</name>
</gene>
<dbReference type="InterPro" id="IPR050445">
    <property type="entry name" value="Bact_polysacc_biosynth/exp"/>
</dbReference>
<dbReference type="GO" id="GO:0003677">
    <property type="term" value="F:DNA binding"/>
    <property type="evidence" value="ECO:0007669"/>
    <property type="project" value="InterPro"/>
</dbReference>
<reference evidence="5 6" key="1">
    <citation type="submission" date="2016-10" db="EMBL/GenBank/DDBJ databases">
        <authorList>
            <person name="de Groot N.N."/>
        </authorList>
    </citation>
    <scope>NUCLEOTIDE SEQUENCE [LARGE SCALE GENOMIC DNA]</scope>
    <source>
        <strain evidence="5 6">Nv1</strain>
    </source>
</reference>
<dbReference type="InterPro" id="IPR011010">
    <property type="entry name" value="DNA_brk_join_enz"/>
</dbReference>
<evidence type="ECO:0000256" key="3">
    <source>
        <dbReference type="SAM" id="Phobius"/>
    </source>
</evidence>
<dbReference type="STRING" id="1233.SAMN05216387_10517"/>
<dbReference type="SUPFAM" id="SSF56349">
    <property type="entry name" value="DNA breaking-rejoining enzymes"/>
    <property type="match status" value="1"/>
</dbReference>
<dbReference type="Proteomes" id="UP000198620">
    <property type="component" value="Unassembled WGS sequence"/>
</dbReference>
<proteinExistence type="predicted"/>
<dbReference type="Gene3D" id="1.10.443.10">
    <property type="entry name" value="Intergrase catalytic core"/>
    <property type="match status" value="1"/>
</dbReference>
<evidence type="ECO:0000313" key="6">
    <source>
        <dbReference type="Proteomes" id="UP000198620"/>
    </source>
</evidence>
<protein>
    <submittedName>
        <fullName evidence="5">Uncharacterized protein involved in exopolysaccharide biosynthesis</fullName>
    </submittedName>
</protein>
<keyword evidence="3" id="KW-0472">Membrane</keyword>